<dbReference type="Proteomes" id="UP000236527">
    <property type="component" value="Unassembled WGS sequence"/>
</dbReference>
<organism evidence="1 2">
    <name type="scientific">Nostoc cycadae WK-1</name>
    <dbReference type="NCBI Taxonomy" id="1861711"/>
    <lineage>
        <taxon>Bacteria</taxon>
        <taxon>Bacillati</taxon>
        <taxon>Cyanobacteriota</taxon>
        <taxon>Cyanophyceae</taxon>
        <taxon>Nostocales</taxon>
        <taxon>Nostocaceae</taxon>
        <taxon>Nostoc</taxon>
    </lineage>
</organism>
<dbReference type="EMBL" id="BDGE01000075">
    <property type="protein sequence ID" value="GBE94357.1"/>
    <property type="molecule type" value="Genomic_DNA"/>
</dbReference>
<dbReference type="AlphaFoldDB" id="A0A2H6LMC3"/>
<keyword evidence="2" id="KW-1185">Reference proteome</keyword>
<evidence type="ECO:0000313" key="2">
    <source>
        <dbReference type="Proteomes" id="UP000236527"/>
    </source>
</evidence>
<sequence>MILKLFWFSRYKLGKFTSNKISTKYDNCQNSLAISTVFFENYIKTQNKNIIFQPNNQEQNTLAILKD</sequence>
<gene>
    <name evidence="1" type="ORF">NCWK1_4131</name>
</gene>
<comment type="caution">
    <text evidence="1">The sequence shown here is derived from an EMBL/GenBank/DDBJ whole genome shotgun (WGS) entry which is preliminary data.</text>
</comment>
<protein>
    <submittedName>
        <fullName evidence="1">Uncharacterized protein</fullName>
    </submittedName>
</protein>
<proteinExistence type="predicted"/>
<name>A0A2H6LMC3_9NOSO</name>
<reference evidence="2" key="1">
    <citation type="journal article" date="2018" name="Genome Announc.">
        <title>Draft Genome Sequence of the Nitrogen-Fixing and Hormogonia-Inducing Cyanobacterium Nostoc cycadae Strain WK-1, Isolated from the Coralloid Roots of Cycas revoluta.</title>
        <authorList>
            <person name="Kanesaki Y."/>
            <person name="Hirose M."/>
            <person name="Hirose Y."/>
            <person name="Fujisawa T."/>
            <person name="Nakamura Y."/>
            <person name="Watanabe S."/>
            <person name="Matsunaga S."/>
            <person name="Uchida H."/>
            <person name="Murakami A."/>
        </authorList>
    </citation>
    <scope>NUCLEOTIDE SEQUENCE [LARGE SCALE GENOMIC DNA]</scope>
    <source>
        <strain evidence="2">WK-1</strain>
    </source>
</reference>
<accession>A0A2H6LMC3</accession>
<evidence type="ECO:0000313" key="1">
    <source>
        <dbReference type="EMBL" id="GBE94357.1"/>
    </source>
</evidence>